<accession>A0AAU9K7X4</accession>
<dbReference type="AlphaFoldDB" id="A0AAU9K7X4"/>
<evidence type="ECO:0000313" key="2">
    <source>
        <dbReference type="Proteomes" id="UP001162131"/>
    </source>
</evidence>
<reference evidence="1" key="1">
    <citation type="submission" date="2021-09" db="EMBL/GenBank/DDBJ databases">
        <authorList>
            <consortium name="AG Swart"/>
            <person name="Singh M."/>
            <person name="Singh A."/>
            <person name="Seah K."/>
            <person name="Emmerich C."/>
        </authorList>
    </citation>
    <scope>NUCLEOTIDE SEQUENCE</scope>
    <source>
        <strain evidence="1">ATCC30299</strain>
    </source>
</reference>
<proteinExistence type="predicted"/>
<dbReference type="EMBL" id="CAJZBQ010000057">
    <property type="protein sequence ID" value="CAG9334029.1"/>
    <property type="molecule type" value="Genomic_DNA"/>
</dbReference>
<keyword evidence="2" id="KW-1185">Reference proteome</keyword>
<organism evidence="1 2">
    <name type="scientific">Blepharisma stoltei</name>
    <dbReference type="NCBI Taxonomy" id="1481888"/>
    <lineage>
        <taxon>Eukaryota</taxon>
        <taxon>Sar</taxon>
        <taxon>Alveolata</taxon>
        <taxon>Ciliophora</taxon>
        <taxon>Postciliodesmatophora</taxon>
        <taxon>Heterotrichea</taxon>
        <taxon>Heterotrichida</taxon>
        <taxon>Blepharismidae</taxon>
        <taxon>Blepharisma</taxon>
    </lineage>
</organism>
<dbReference type="Proteomes" id="UP001162131">
    <property type="component" value="Unassembled WGS sequence"/>
</dbReference>
<sequence length="214" mass="24873">MSQKSSLKVLLKKQASEIYENKEKKDFTSWKTYREEIRKKIKLKKSPKVSPLYFITTASTNPQSMSKNSCHTSVNSLNCRLSQSSKFLIPSVSDRRLRSPIMKATQNFDNFYKTITPSKKGKKSLSNNSSCSSFCIKDEDICTSSYDVNLLSLQKKQENERKERVWDLVTVEQIKKAKEMIEEGDLRNGSKMYLDEIRKFAELIIRKIDQDEEI</sequence>
<name>A0AAU9K7X4_9CILI</name>
<evidence type="ECO:0000313" key="1">
    <source>
        <dbReference type="EMBL" id="CAG9334029.1"/>
    </source>
</evidence>
<comment type="caution">
    <text evidence="1">The sequence shown here is derived from an EMBL/GenBank/DDBJ whole genome shotgun (WGS) entry which is preliminary data.</text>
</comment>
<protein>
    <submittedName>
        <fullName evidence="1">Uncharacterized protein</fullName>
    </submittedName>
</protein>
<gene>
    <name evidence="1" type="ORF">BSTOLATCC_MIC59834</name>
</gene>